<evidence type="ECO:0000313" key="4">
    <source>
        <dbReference type="Proteomes" id="UP001194714"/>
    </source>
</evidence>
<reference evidence="3 4" key="1">
    <citation type="submission" date="2020-01" db="EMBL/GenBank/DDBJ databases">
        <title>Draft genome sequence of Cand. Neptunochlamydia vexilliferae K9.</title>
        <authorList>
            <person name="Schulz F."/>
            <person name="Koestlbacher S."/>
            <person name="Wascher F."/>
            <person name="Pizzetti I."/>
            <person name="Horn M."/>
        </authorList>
    </citation>
    <scope>NUCLEOTIDE SEQUENCE [LARGE SCALE GENOMIC DNA]</scope>
    <source>
        <strain evidence="3 4">K9</strain>
    </source>
</reference>
<dbReference type="EMBL" id="JAAEJV010000043">
    <property type="protein sequence ID" value="MBF5059833.1"/>
    <property type="molecule type" value="Genomic_DNA"/>
</dbReference>
<feature type="compositionally biased region" description="Basic and acidic residues" evidence="1">
    <location>
        <begin position="78"/>
        <end position="93"/>
    </location>
</feature>
<proteinExistence type="predicted"/>
<keyword evidence="4" id="KW-1185">Reference proteome</keyword>
<feature type="compositionally biased region" description="Low complexity" evidence="1">
    <location>
        <begin position="543"/>
        <end position="556"/>
    </location>
</feature>
<feature type="domain" description="Transposase IS66 central" evidence="2">
    <location>
        <begin position="200"/>
        <end position="487"/>
    </location>
</feature>
<sequence>MRMMKAPKQISLEPEKIEELIDRLEKKSLNEDDYPLLIELIKGMVWLNLSLKEKKLSIKRLRAVFGIKTETASKLLDFLEKNDPKQSDAKSSDPDGNPTEKKKKKKGGSGHRPASDYTEARIIKIAHETLKKGDLCPDCKQGKLFNLSPGTVLQIVGAPHLQVEIYKPERLRCSLCGKTFTARLPQEIMNGTRGDRTAKAIVSLMKYRGGLPFYRQEQMQNILGNPITASELWKMTADLADQLLEIYAEMCHQAAQGKLLHNDDTTARILSIAKERKEKLGTESEEKRTGTFTTGIISILENSQAEIALFFTGRQHAGENMNDLLDLRNQNLPPPLQQCDGGHNIPKDHETDVSNCLAHARRKFYELADNHPKEVLKIIGWFAKIFANDKEGPPEEDARLKWHQEKSTPIMNQIKAYCKQLIETKQVEPNSSMGKAITYLTNQWEGLTLFLKKPGVPLTNNKDERLLKRAVLNRKNAYFYKTEKGANIGDILMSTIETCVLNKVNPWNYLLAIQEHQDKIQKNPKLYLPWNYQKHLKQEEPSHSQSCPPQPHGSSK</sequence>
<organism evidence="3 4">
    <name type="scientific">Candidatus Neptunichlamydia vexilliferae</name>
    <dbReference type="NCBI Taxonomy" id="1651774"/>
    <lineage>
        <taxon>Bacteria</taxon>
        <taxon>Pseudomonadati</taxon>
        <taxon>Chlamydiota</taxon>
        <taxon>Chlamydiia</taxon>
        <taxon>Parachlamydiales</taxon>
        <taxon>Simkaniaceae</taxon>
        <taxon>Candidatus Neptunichlamydia</taxon>
    </lineage>
</organism>
<name>A0ABS0B0B8_9BACT</name>
<dbReference type="NCBIfam" id="NF033517">
    <property type="entry name" value="transpos_IS66"/>
    <property type="match status" value="1"/>
</dbReference>
<evidence type="ECO:0000256" key="1">
    <source>
        <dbReference type="SAM" id="MobiDB-lite"/>
    </source>
</evidence>
<dbReference type="Pfam" id="PF03050">
    <property type="entry name" value="DDE_Tnp_IS66"/>
    <property type="match status" value="1"/>
</dbReference>
<dbReference type="Proteomes" id="UP001194714">
    <property type="component" value="Unassembled WGS sequence"/>
</dbReference>
<gene>
    <name evidence="3" type="ORF">NEPTK9_001352</name>
</gene>
<accession>A0ABS0B0B8</accession>
<dbReference type="PANTHER" id="PTHR33678">
    <property type="entry name" value="BLL1576 PROTEIN"/>
    <property type="match status" value="1"/>
</dbReference>
<feature type="region of interest" description="Disordered" evidence="1">
    <location>
        <begin position="78"/>
        <end position="114"/>
    </location>
</feature>
<protein>
    <recommendedName>
        <fullName evidence="2">Transposase IS66 central domain-containing protein</fullName>
    </recommendedName>
</protein>
<evidence type="ECO:0000313" key="3">
    <source>
        <dbReference type="EMBL" id="MBF5059833.1"/>
    </source>
</evidence>
<dbReference type="InterPro" id="IPR004291">
    <property type="entry name" value="Transposase_IS66_central"/>
</dbReference>
<dbReference type="InterPro" id="IPR052344">
    <property type="entry name" value="Transposase-related"/>
</dbReference>
<comment type="caution">
    <text evidence="3">The sequence shown here is derived from an EMBL/GenBank/DDBJ whole genome shotgun (WGS) entry which is preliminary data.</text>
</comment>
<feature type="region of interest" description="Disordered" evidence="1">
    <location>
        <begin position="537"/>
        <end position="556"/>
    </location>
</feature>
<evidence type="ECO:0000259" key="2">
    <source>
        <dbReference type="Pfam" id="PF03050"/>
    </source>
</evidence>